<dbReference type="EMBL" id="AJSR01002355">
    <property type="protein sequence ID" value="EKM28849.1"/>
    <property type="molecule type" value="Genomic_DNA"/>
</dbReference>
<sequence>MVQPSLGLLIFYVYGSLISLEKKYAIGF</sequence>
<accession>A0A454CR07</accession>
<proteinExistence type="predicted"/>
<dbReference type="AlphaFoldDB" id="A0A454CR07"/>
<gene>
    <name evidence="1" type="ORF">VCHENC02_5290A</name>
</gene>
<evidence type="ECO:0000313" key="2">
    <source>
        <dbReference type="Proteomes" id="UP000008367"/>
    </source>
</evidence>
<comment type="caution">
    <text evidence="1">The sequence shown here is derived from an EMBL/GenBank/DDBJ whole genome shotgun (WGS) entry which is preliminary data.</text>
</comment>
<name>A0A454CR07_VIBHA</name>
<feature type="non-terminal residue" evidence="1">
    <location>
        <position position="28"/>
    </location>
</feature>
<dbReference type="Proteomes" id="UP000008367">
    <property type="component" value="Unassembled WGS sequence"/>
</dbReference>
<evidence type="ECO:0000313" key="1">
    <source>
        <dbReference type="EMBL" id="EKM28849.1"/>
    </source>
</evidence>
<organism evidence="1 2">
    <name type="scientific">Vibrio harveyi</name>
    <name type="common">Beneckea harveyi</name>
    <dbReference type="NCBI Taxonomy" id="669"/>
    <lineage>
        <taxon>Bacteria</taxon>
        <taxon>Pseudomonadati</taxon>
        <taxon>Pseudomonadota</taxon>
        <taxon>Gammaproteobacteria</taxon>
        <taxon>Vibrionales</taxon>
        <taxon>Vibrionaceae</taxon>
        <taxon>Vibrio</taxon>
    </lineage>
</organism>
<reference evidence="1 2" key="1">
    <citation type="submission" date="2012-10" db="EMBL/GenBank/DDBJ databases">
        <title>Genome sequence of Vibrio Cholerae HENC-02.</title>
        <authorList>
            <person name="Eppinger M."/>
            <person name="Hasan N.A."/>
            <person name="Sengamalay N."/>
            <person name="Hine E."/>
            <person name="Su Q."/>
            <person name="Daugherty S.C."/>
            <person name="Young S."/>
            <person name="Sadzewicz L."/>
            <person name="Tallon L."/>
            <person name="Cebula T.A."/>
            <person name="Ravel J."/>
            <person name="Colwell R.R."/>
        </authorList>
    </citation>
    <scope>NUCLEOTIDE SEQUENCE [LARGE SCALE GENOMIC DNA]</scope>
    <source>
        <strain evidence="1 2">HENC-02</strain>
    </source>
</reference>
<protein>
    <submittedName>
        <fullName evidence="1">Uncharacterized protein</fullName>
    </submittedName>
</protein>